<feature type="compositionally biased region" description="Polar residues" evidence="8">
    <location>
        <begin position="103"/>
        <end position="114"/>
    </location>
</feature>
<comment type="caution">
    <text evidence="11">The sequence shown here is derived from an EMBL/GenBank/DDBJ whole genome shotgun (WGS) entry which is preliminary data.</text>
</comment>
<dbReference type="InterPro" id="IPR045054">
    <property type="entry name" value="P4HA-like"/>
</dbReference>
<sequence>MSTRKSRLIAGIAVALVTLACLQQSSCRKTKLRDISVREAAAKDLFVQERGSAEKDRFWIEILSWEPRAFLFHTFLTDGEADYLVQLAKPHMEKSEVVDNETGKSQPSEVRTSSGMFLNRGEDDIVDNIEARIAKHTAIPRDNGEGLQILHYQASEQYRPHFDYFHDKMNTVNGGQRLATLLMYLSDVQEGGETVFPDSVTKPNAGKAGFSTCAQAGVAAKPKKGDALFFYSQTPSNQLDEKSLHAGCPVIRGDKWSATKWMRVDNFEAGWIPREGLAQKPP</sequence>
<keyword evidence="9" id="KW-0732">Signal</keyword>
<dbReference type="PANTHER" id="PTHR10869:SF123">
    <property type="entry name" value="PROLYL 4-HYDROXYLASE 10-RELATED"/>
    <property type="match status" value="1"/>
</dbReference>
<evidence type="ECO:0000256" key="1">
    <source>
        <dbReference type="ARBA" id="ARBA00001961"/>
    </source>
</evidence>
<evidence type="ECO:0000256" key="7">
    <source>
        <dbReference type="ARBA" id="ARBA00049169"/>
    </source>
</evidence>
<proteinExistence type="predicted"/>
<evidence type="ECO:0000256" key="2">
    <source>
        <dbReference type="ARBA" id="ARBA00004648"/>
    </source>
</evidence>
<keyword evidence="5" id="KW-0560">Oxidoreductase</keyword>
<dbReference type="InterPro" id="IPR044862">
    <property type="entry name" value="Pro_4_hyd_alph_FE2OG_OXY"/>
</dbReference>
<gene>
    <name evidence="11" type="primary">g1022</name>
    <name evidence="11" type="ORF">VP750_LOCUS888</name>
</gene>
<dbReference type="EMBL" id="CAXHTA020000002">
    <property type="protein sequence ID" value="CAL5219229.1"/>
    <property type="molecule type" value="Genomic_DNA"/>
</dbReference>
<organism evidence="11 12">
    <name type="scientific">Coccomyxa viridis</name>
    <dbReference type="NCBI Taxonomy" id="1274662"/>
    <lineage>
        <taxon>Eukaryota</taxon>
        <taxon>Viridiplantae</taxon>
        <taxon>Chlorophyta</taxon>
        <taxon>core chlorophytes</taxon>
        <taxon>Trebouxiophyceae</taxon>
        <taxon>Trebouxiophyceae incertae sedis</taxon>
        <taxon>Coccomyxaceae</taxon>
        <taxon>Coccomyxa</taxon>
    </lineage>
</organism>
<evidence type="ECO:0000256" key="6">
    <source>
        <dbReference type="ARBA" id="ARBA00023004"/>
    </source>
</evidence>
<evidence type="ECO:0000313" key="11">
    <source>
        <dbReference type="EMBL" id="CAL5219229.1"/>
    </source>
</evidence>
<dbReference type="InterPro" id="IPR005123">
    <property type="entry name" value="Oxoglu/Fe-dep_dioxygenase_dom"/>
</dbReference>
<feature type="chain" id="PRO_5046138395" evidence="9">
    <location>
        <begin position="28"/>
        <end position="282"/>
    </location>
</feature>
<keyword evidence="6" id="KW-0408">Iron</keyword>
<evidence type="ECO:0000256" key="4">
    <source>
        <dbReference type="ARBA" id="ARBA00022964"/>
    </source>
</evidence>
<feature type="domain" description="Fe2OG dioxygenase" evidence="10">
    <location>
        <begin position="143"/>
        <end position="264"/>
    </location>
</feature>
<keyword evidence="12" id="KW-1185">Reference proteome</keyword>
<evidence type="ECO:0000256" key="8">
    <source>
        <dbReference type="SAM" id="MobiDB-lite"/>
    </source>
</evidence>
<keyword evidence="4" id="KW-0223">Dioxygenase</keyword>
<dbReference type="InterPro" id="IPR006620">
    <property type="entry name" value="Pro_4_hyd_alph"/>
</dbReference>
<protein>
    <submittedName>
        <fullName evidence="11">G1022 protein</fullName>
    </submittedName>
</protein>
<evidence type="ECO:0000259" key="10">
    <source>
        <dbReference type="PROSITE" id="PS51471"/>
    </source>
</evidence>
<dbReference type="SMART" id="SM00702">
    <property type="entry name" value="P4Hc"/>
    <property type="match status" value="1"/>
</dbReference>
<name>A0ABP1FKZ5_9CHLO</name>
<feature type="signal peptide" evidence="9">
    <location>
        <begin position="1"/>
        <end position="27"/>
    </location>
</feature>
<feature type="region of interest" description="Disordered" evidence="8">
    <location>
        <begin position="95"/>
        <end position="114"/>
    </location>
</feature>
<dbReference type="Pfam" id="PF13640">
    <property type="entry name" value="2OG-FeII_Oxy_3"/>
    <property type="match status" value="1"/>
</dbReference>
<evidence type="ECO:0000256" key="9">
    <source>
        <dbReference type="SAM" id="SignalP"/>
    </source>
</evidence>
<accession>A0ABP1FKZ5</accession>
<reference evidence="11 12" key="1">
    <citation type="submission" date="2024-06" db="EMBL/GenBank/DDBJ databases">
        <authorList>
            <person name="Kraege A."/>
            <person name="Thomma B."/>
        </authorList>
    </citation>
    <scope>NUCLEOTIDE SEQUENCE [LARGE SCALE GENOMIC DNA]</scope>
</reference>
<comment type="catalytic activity">
    <reaction evidence="7">
        <text>L-prolyl-[collagen] + 2-oxoglutarate + O2 = trans-4-hydroxy-L-prolyl-[collagen] + succinate + CO2</text>
        <dbReference type="Rhea" id="RHEA:18945"/>
        <dbReference type="Rhea" id="RHEA-COMP:11676"/>
        <dbReference type="Rhea" id="RHEA-COMP:11680"/>
        <dbReference type="ChEBI" id="CHEBI:15379"/>
        <dbReference type="ChEBI" id="CHEBI:16526"/>
        <dbReference type="ChEBI" id="CHEBI:16810"/>
        <dbReference type="ChEBI" id="CHEBI:30031"/>
        <dbReference type="ChEBI" id="CHEBI:50342"/>
        <dbReference type="ChEBI" id="CHEBI:61965"/>
        <dbReference type="EC" id="1.14.11.2"/>
    </reaction>
</comment>
<dbReference type="Gene3D" id="2.60.120.620">
    <property type="entry name" value="q2cbj1_9rhob like domain"/>
    <property type="match status" value="1"/>
</dbReference>
<comment type="cofactor">
    <cofactor evidence="1">
        <name>L-ascorbate</name>
        <dbReference type="ChEBI" id="CHEBI:38290"/>
    </cofactor>
</comment>
<evidence type="ECO:0000256" key="3">
    <source>
        <dbReference type="ARBA" id="ARBA00022723"/>
    </source>
</evidence>
<dbReference type="Proteomes" id="UP001497392">
    <property type="component" value="Unassembled WGS sequence"/>
</dbReference>
<dbReference type="PANTHER" id="PTHR10869">
    <property type="entry name" value="PROLYL 4-HYDROXYLASE ALPHA SUBUNIT"/>
    <property type="match status" value="1"/>
</dbReference>
<evidence type="ECO:0000256" key="5">
    <source>
        <dbReference type="ARBA" id="ARBA00023002"/>
    </source>
</evidence>
<evidence type="ECO:0000313" key="12">
    <source>
        <dbReference type="Proteomes" id="UP001497392"/>
    </source>
</evidence>
<keyword evidence="3" id="KW-0479">Metal-binding</keyword>
<dbReference type="PROSITE" id="PS51257">
    <property type="entry name" value="PROKAR_LIPOPROTEIN"/>
    <property type="match status" value="1"/>
</dbReference>
<comment type="subcellular location">
    <subcellularLocation>
        <location evidence="2">Endoplasmic reticulum membrane</location>
        <topology evidence="2">Single-pass type II membrane protein</topology>
    </subcellularLocation>
</comment>
<dbReference type="PROSITE" id="PS51471">
    <property type="entry name" value="FE2OG_OXY"/>
    <property type="match status" value="1"/>
</dbReference>